<protein>
    <submittedName>
        <fullName evidence="3">Uncharacterized protein</fullName>
    </submittedName>
</protein>
<keyword evidence="1" id="KW-0677">Repeat</keyword>
<evidence type="ECO:0000256" key="2">
    <source>
        <dbReference type="SAM" id="Coils"/>
    </source>
</evidence>
<dbReference type="CDD" id="cd16449">
    <property type="entry name" value="RING-HC"/>
    <property type="match status" value="1"/>
</dbReference>
<dbReference type="SMART" id="SM00698">
    <property type="entry name" value="MORN"/>
    <property type="match status" value="3"/>
</dbReference>
<feature type="non-terminal residue" evidence="3">
    <location>
        <position position="1"/>
    </location>
</feature>
<dbReference type="Pfam" id="PF13920">
    <property type="entry name" value="zf-C3HC4_3"/>
    <property type="match status" value="1"/>
</dbReference>
<sequence length="1000" mass="111608">TFTPNISFTSESNPAFVFTAAQTHATERQKPTALSISEAKQLRDALLGSIVKCTQIQNSLYRLLLLKLQAHITGQFDTGVEYSDTSASLAKTSGMEKAKECVLKGAQQANVDSKLTKSTRVCLDNITSECDTLGATGGMDDASKICDVRGIGDGKNDIADTLRVDKTGMNPSKASNTDDILFENPHGLTQTAVVENAFDDVCSDAASASSVYNKEVAAIDASKAANTENAEKSVNGAPLTLLCELQDPLNALIRCADIQRELFQSVMTVSELNTKEASDLSGKESYPHENKDLYANRKVDMREVQSKLEAITFKTKMECSYARDPFNSKHLKPSTSEDLLQHIPPHRHASFQVANSCSLREFPHGRGILKTATGEFIYSGDWFKGKRHGKGEGLIFPTSGSNHSAAEQGFYIGGWKHNMRHGHGQMIFCSDAVYEGQWQFDKMTGYGTLKLPDGTIQEGTWKEGSLQGCALFTWPHGVTEYREYDAIRGQLSSCKLDQEFAEELTQMSCIRSQLLNLRDCAVTLKDEKISLTEQVNNLKMEHAELVGKLQDFGLEIYRKYEQQWKRDSQKQRDEFEKMLKDAESKATAENDTLKKELEESKAALLCQICFVRKRDCIILPCSHLLYCRQCVHEHKSSDSAVNIPVPPATKEITLRNDQPQLLVPSKLTVSETTEPPTREIVSEIEALSNSGVSAEDLLKDFQRKLYGHATPTKIAASNVKPVLKNPGDLITVDENLIPERSLLENGSDSEYESKNQNEKAKKTIEYSANKGSEVQHNIPLTSVFTLNTAPSQVEKVVPSISLQSKIDLLTAKPPSYDKRETLTDLNPGQEDWKLPSSDLISKNLPELRESQNLNNPLLGMAEEIRLHNVMEKAQNMPLEYDASRAHRRQNRNDQIILNEDYMKPTSRARENWNDQGSNIVNEDYIKPTVHLKEDWNGQSSNIVNEDYMKPTAGLRENWNDQGNDIVIVNDDYVKPAAIEERLEKISMEINALPRSPPAKD</sequence>
<gene>
    <name evidence="3" type="ORF">PEVE_00000725</name>
</gene>
<name>A0ABN8PWH7_9CNID</name>
<dbReference type="Gene3D" id="3.30.40.10">
    <property type="entry name" value="Zinc/RING finger domain, C3HC4 (zinc finger)"/>
    <property type="match status" value="1"/>
</dbReference>
<accession>A0ABN8PWH7</accession>
<dbReference type="EMBL" id="CALNXI010001032">
    <property type="protein sequence ID" value="CAH3152343.1"/>
    <property type="molecule type" value="Genomic_DNA"/>
</dbReference>
<keyword evidence="2" id="KW-0175">Coiled coil</keyword>
<keyword evidence="4" id="KW-1185">Reference proteome</keyword>
<dbReference type="InterPro" id="IPR003409">
    <property type="entry name" value="MORN"/>
</dbReference>
<dbReference type="PANTHER" id="PTHR23084:SF263">
    <property type="entry name" value="MORN REPEAT-CONTAINING PROTEIN 1"/>
    <property type="match status" value="1"/>
</dbReference>
<dbReference type="PANTHER" id="PTHR23084">
    <property type="entry name" value="PHOSPHATIDYLINOSITOL-4-PHOSPHATE 5-KINASE RELATED"/>
    <property type="match status" value="1"/>
</dbReference>
<organism evidence="3 4">
    <name type="scientific">Porites evermanni</name>
    <dbReference type="NCBI Taxonomy" id="104178"/>
    <lineage>
        <taxon>Eukaryota</taxon>
        <taxon>Metazoa</taxon>
        <taxon>Cnidaria</taxon>
        <taxon>Anthozoa</taxon>
        <taxon>Hexacorallia</taxon>
        <taxon>Scleractinia</taxon>
        <taxon>Fungiina</taxon>
        <taxon>Poritidae</taxon>
        <taxon>Porites</taxon>
    </lineage>
</organism>
<feature type="non-terminal residue" evidence="3">
    <location>
        <position position="1000"/>
    </location>
</feature>
<dbReference type="Pfam" id="PF02493">
    <property type="entry name" value="MORN"/>
    <property type="match status" value="4"/>
</dbReference>
<dbReference type="SUPFAM" id="SSF82185">
    <property type="entry name" value="Histone H3 K4-specific methyltransferase SET7/9 N-terminal domain"/>
    <property type="match status" value="2"/>
</dbReference>
<evidence type="ECO:0000313" key="4">
    <source>
        <dbReference type="Proteomes" id="UP001159427"/>
    </source>
</evidence>
<dbReference type="Gene3D" id="2.20.110.10">
    <property type="entry name" value="Histone H3 K4-specific methyltransferase SET7/9 N-terminal domain"/>
    <property type="match status" value="1"/>
</dbReference>
<evidence type="ECO:0000313" key="3">
    <source>
        <dbReference type="EMBL" id="CAH3152343.1"/>
    </source>
</evidence>
<comment type="caution">
    <text evidence="3">The sequence shown here is derived from an EMBL/GenBank/DDBJ whole genome shotgun (WGS) entry which is preliminary data.</text>
</comment>
<dbReference type="InterPro" id="IPR013083">
    <property type="entry name" value="Znf_RING/FYVE/PHD"/>
</dbReference>
<proteinExistence type="predicted"/>
<reference evidence="3 4" key="1">
    <citation type="submission" date="2022-05" db="EMBL/GenBank/DDBJ databases">
        <authorList>
            <consortium name="Genoscope - CEA"/>
            <person name="William W."/>
        </authorList>
    </citation>
    <scope>NUCLEOTIDE SEQUENCE [LARGE SCALE GENOMIC DNA]</scope>
</reference>
<dbReference type="Proteomes" id="UP001159427">
    <property type="component" value="Unassembled WGS sequence"/>
</dbReference>
<dbReference type="SUPFAM" id="SSF57850">
    <property type="entry name" value="RING/U-box"/>
    <property type="match status" value="1"/>
</dbReference>
<evidence type="ECO:0000256" key="1">
    <source>
        <dbReference type="ARBA" id="ARBA00022737"/>
    </source>
</evidence>
<feature type="coiled-coil region" evidence="2">
    <location>
        <begin position="565"/>
        <end position="603"/>
    </location>
</feature>